<dbReference type="GO" id="GO:0009103">
    <property type="term" value="P:lipopolysaccharide biosynthetic process"/>
    <property type="evidence" value="ECO:0007669"/>
    <property type="project" value="TreeGrafter"/>
</dbReference>
<evidence type="ECO:0000313" key="4">
    <source>
        <dbReference type="Proteomes" id="UP000476411"/>
    </source>
</evidence>
<evidence type="ECO:0000256" key="1">
    <source>
        <dbReference type="ARBA" id="ARBA00022679"/>
    </source>
</evidence>
<dbReference type="Gene3D" id="3.40.50.2000">
    <property type="entry name" value="Glycogen Phosphorylase B"/>
    <property type="match status" value="2"/>
</dbReference>
<dbReference type="PANTHER" id="PTHR46401">
    <property type="entry name" value="GLYCOSYLTRANSFERASE WBBK-RELATED"/>
    <property type="match status" value="1"/>
</dbReference>
<proteinExistence type="predicted"/>
<dbReference type="InterPro" id="IPR001296">
    <property type="entry name" value="Glyco_trans_1"/>
</dbReference>
<feature type="domain" description="Glycosyl transferase family 1" evidence="2">
    <location>
        <begin position="200"/>
        <end position="352"/>
    </location>
</feature>
<keyword evidence="4" id="KW-1185">Reference proteome</keyword>
<dbReference type="Proteomes" id="UP000476411">
    <property type="component" value="Chromosome"/>
</dbReference>
<dbReference type="Pfam" id="PF00534">
    <property type="entry name" value="Glycos_transf_1"/>
    <property type="match status" value="1"/>
</dbReference>
<sequence>MKIFINAHNLRFGGGKTVGFNLINYYIANPAVSEIMIVAPAGYGYERFQGVDSRTSIYFLPAIFNTSVFKIISNYVVLPLRIALSRTDFVLSLGNVAVPTLKPQFLLIHQAYLAYPESIVWDRLRQSDRKFYRYIRNMLRLVKANLKYPTVYGVQTNTMRKRISSIYKIPKEDIHVIPNAVSFTSFKKGRAGSTAVKGHQQIRLLFLSKYFPHKNFEILFKVGLEIVSRGLPIRISVTIDEEENEGSKRFIETIKAMGLHEVIINKGNVRLEEIAAAYDEHDGLFLPTLLESFSGSYIEAMYFSRPIFTSDMDFAREVCRDAAYYFNPLDEEDIIYCITAAYDNRTEMARKVEAGSRIVAQSYSWEDIGRFIDTNVLKLK</sequence>
<dbReference type="EMBL" id="CP048113">
    <property type="protein sequence ID" value="QHS58240.1"/>
    <property type="molecule type" value="Genomic_DNA"/>
</dbReference>
<dbReference type="GO" id="GO:0016757">
    <property type="term" value="F:glycosyltransferase activity"/>
    <property type="evidence" value="ECO:0007669"/>
    <property type="project" value="InterPro"/>
</dbReference>
<dbReference type="KEGG" id="chih:GWR21_01110"/>
<name>A0A6B9Z7P3_9BACT</name>
<evidence type="ECO:0000259" key="2">
    <source>
        <dbReference type="Pfam" id="PF00534"/>
    </source>
</evidence>
<accession>A0A6B9Z7P3</accession>
<protein>
    <submittedName>
        <fullName evidence="3">Glycosyltransferase family 4 protein</fullName>
    </submittedName>
</protein>
<dbReference type="PANTHER" id="PTHR46401:SF2">
    <property type="entry name" value="GLYCOSYLTRANSFERASE WBBK-RELATED"/>
    <property type="match status" value="1"/>
</dbReference>
<dbReference type="RefSeq" id="WP_162329945.1">
    <property type="nucleotide sequence ID" value="NZ_CP048113.1"/>
</dbReference>
<organism evidence="3 4">
    <name type="scientific">Chitinophaga agri</name>
    <dbReference type="NCBI Taxonomy" id="2703787"/>
    <lineage>
        <taxon>Bacteria</taxon>
        <taxon>Pseudomonadati</taxon>
        <taxon>Bacteroidota</taxon>
        <taxon>Chitinophagia</taxon>
        <taxon>Chitinophagales</taxon>
        <taxon>Chitinophagaceae</taxon>
        <taxon>Chitinophaga</taxon>
    </lineage>
</organism>
<dbReference type="AlphaFoldDB" id="A0A6B9Z7P3"/>
<reference evidence="3 4" key="1">
    <citation type="submission" date="2020-01" db="EMBL/GenBank/DDBJ databases">
        <title>Complete genome sequence of Chitinophaga sp. H33E-04 isolated from quinoa roots.</title>
        <authorList>
            <person name="Weon H.-Y."/>
            <person name="Lee S.A."/>
        </authorList>
    </citation>
    <scope>NUCLEOTIDE SEQUENCE [LARGE SCALE GENOMIC DNA]</scope>
    <source>
        <strain evidence="3 4">H33E-04</strain>
    </source>
</reference>
<dbReference type="SUPFAM" id="SSF53756">
    <property type="entry name" value="UDP-Glycosyltransferase/glycogen phosphorylase"/>
    <property type="match status" value="1"/>
</dbReference>
<keyword evidence="1 3" id="KW-0808">Transferase</keyword>
<evidence type="ECO:0000313" key="3">
    <source>
        <dbReference type="EMBL" id="QHS58240.1"/>
    </source>
</evidence>
<gene>
    <name evidence="3" type="ORF">GWR21_01110</name>
</gene>